<sequence>MTMSSSYWEDYKATFRQTYERAYQEVVERETQKKQAHQQKDLHFLRANLSHFCPEIPAEQHESIYLRLLTNHWLSARSFRYVDFGSLAHMGMGVSGNADFLNPTDAPRPARIFCTYHLGGYRAILAMLLNAGYPLTLVIDNRTLTNQQEYIEKVSAQLNQYNQASASIEMLDAENPAIGRQMAGALYKGRSILIFLDGNTGVGGIYQRNNKQLRIQFLNKTIISRSGIATLAYATRTPIIPIISYYKTLDGAEIPHYDCLPAIEPLATSADVFVRETTQQLYDLLATYLQRYVDQWESWFYFHKFLDFDALTTESTSEPMETGLAASVRFNEQRYSLFKIDRNGYLFDRQTYQAFPLPADAFEWLHQLEQTSDQTSFLRQSTLNNEYIDYWWKQGILQAAA</sequence>
<evidence type="ECO:0000313" key="2">
    <source>
        <dbReference type="Proteomes" id="UP000474175"/>
    </source>
</evidence>
<accession>A0A6L9LFG0</accession>
<name>A0A6L9LFG0_9BACT</name>
<dbReference type="RefSeq" id="WP_163953771.1">
    <property type="nucleotide sequence ID" value="NZ_JAAFZH010000013.1"/>
</dbReference>
<proteinExistence type="predicted"/>
<gene>
    <name evidence="1" type="ORF">GK108_23550</name>
</gene>
<dbReference type="AlphaFoldDB" id="A0A6L9LFG0"/>
<keyword evidence="2" id="KW-1185">Reference proteome</keyword>
<comment type="caution">
    <text evidence="1">The sequence shown here is derived from an EMBL/GenBank/DDBJ whole genome shotgun (WGS) entry which is preliminary data.</text>
</comment>
<protein>
    <recommendedName>
        <fullName evidence="3">Lysophospholipid acyltransferase family protein</fullName>
    </recommendedName>
</protein>
<dbReference type="Proteomes" id="UP000474175">
    <property type="component" value="Unassembled WGS sequence"/>
</dbReference>
<reference evidence="1 2" key="1">
    <citation type="submission" date="2020-02" db="EMBL/GenBank/DDBJ databases">
        <title>Draft genome sequence of two Spirosoma agri KCTC 52727 and Spirosoma terrae KCTC 52035.</title>
        <authorList>
            <person name="Rojas J."/>
            <person name="Ambika Manirajan B."/>
            <person name="Suarez C."/>
            <person name="Ratering S."/>
            <person name="Schnell S."/>
        </authorList>
    </citation>
    <scope>NUCLEOTIDE SEQUENCE [LARGE SCALE GENOMIC DNA]</scope>
    <source>
        <strain evidence="1 2">KCTC 52035</strain>
    </source>
</reference>
<evidence type="ECO:0008006" key="3">
    <source>
        <dbReference type="Google" id="ProtNLM"/>
    </source>
</evidence>
<evidence type="ECO:0000313" key="1">
    <source>
        <dbReference type="EMBL" id="NDU97881.1"/>
    </source>
</evidence>
<dbReference type="EMBL" id="JAAFZH010000013">
    <property type="protein sequence ID" value="NDU97881.1"/>
    <property type="molecule type" value="Genomic_DNA"/>
</dbReference>
<organism evidence="1 2">
    <name type="scientific">Spirosoma terrae</name>
    <dbReference type="NCBI Taxonomy" id="1968276"/>
    <lineage>
        <taxon>Bacteria</taxon>
        <taxon>Pseudomonadati</taxon>
        <taxon>Bacteroidota</taxon>
        <taxon>Cytophagia</taxon>
        <taxon>Cytophagales</taxon>
        <taxon>Cytophagaceae</taxon>
        <taxon>Spirosoma</taxon>
    </lineage>
</organism>